<evidence type="ECO:0000313" key="2">
    <source>
        <dbReference type="EMBL" id="NYD25775.1"/>
    </source>
</evidence>
<dbReference type="RefSeq" id="WP_185986182.1">
    <property type="nucleotide sequence ID" value="NZ_JACCBD010000001.1"/>
</dbReference>
<dbReference type="Pfam" id="PF14236">
    <property type="entry name" value="DruA"/>
    <property type="match status" value="1"/>
</dbReference>
<dbReference type="InterPro" id="IPR025639">
    <property type="entry name" value="DruA"/>
</dbReference>
<feature type="region of interest" description="Disordered" evidence="1">
    <location>
        <begin position="597"/>
        <end position="622"/>
    </location>
</feature>
<sequence length="622" mass="69011">MTEATPGGASRPAQPRLAYPPSYAEELKHRVLDELAMVQGRIKVAETLDPNMAKEEFRKAHGSQRGARLQSARKWLLGREDDLMQNFANGDEIDPARIDPVVIPVRTPQDVDVFKYASLQWSVPVSNGYGRRTRFLVRDRQNGKLIAIFALGDPVIAQSARDTAIGWNTEQRNNRLYNVYDAFVLGAVEPYRQLLGGKLAALLTISNETRDFLFHKYDGQETGIRKQIKDPTPVLITTSSALGRSSVYNRITLDGALMFRSVGFTKGYGHFQFSDELFVELRDYVRDVVLDDPKAKVGSTMYGSGPNWRFRIIRTALTQLEIPAENLQHNIKREVFLAPTAVGWDAYLRGETNEIEPFDLPTERIGEYYRNRWAIGRAERRPGFALWNREEARLLPKASLGLTSTVAPTPGRVDMGAYSLAIGTAARVVHGRTPAGAVSDGVAYISRLEGPGLAISAADIAWANGEREVRGWDRHDSDPVLEDVIGRLRIGVHPAERFKTQSVMELRTAVRKAGAQSNVAKTTSVELSESVGFDVAATFDKLAEAMVGTRESLLKDTGTRRGQLCVVFDDSDRVTPTLAWAITRPLSLLLADNREKPTAPVLQRKPPRMEDMNVDRSAAGPA</sequence>
<evidence type="ECO:0000313" key="3">
    <source>
        <dbReference type="Proteomes" id="UP000586095"/>
    </source>
</evidence>
<organism evidence="2 3">
    <name type="scientific">Leucobacter aridicollis</name>
    <dbReference type="NCBI Taxonomy" id="283878"/>
    <lineage>
        <taxon>Bacteria</taxon>
        <taxon>Bacillati</taxon>
        <taxon>Actinomycetota</taxon>
        <taxon>Actinomycetes</taxon>
        <taxon>Micrococcales</taxon>
        <taxon>Microbacteriaceae</taxon>
        <taxon>Leucobacter</taxon>
    </lineage>
</organism>
<dbReference type="Proteomes" id="UP000586095">
    <property type="component" value="Unassembled WGS sequence"/>
</dbReference>
<proteinExistence type="predicted"/>
<dbReference type="AlphaFoldDB" id="A0A852R2B1"/>
<keyword evidence="3" id="KW-1185">Reference proteome</keyword>
<comment type="caution">
    <text evidence="2">The sequence shown here is derived from an EMBL/GenBank/DDBJ whole genome shotgun (WGS) entry which is preliminary data.</text>
</comment>
<accession>A0A852R2B1</accession>
<gene>
    <name evidence="2" type="ORF">BJ960_000578</name>
</gene>
<evidence type="ECO:0008006" key="4">
    <source>
        <dbReference type="Google" id="ProtNLM"/>
    </source>
</evidence>
<protein>
    <recommendedName>
        <fullName evidence="4">DUF4338 domain-containing protein</fullName>
    </recommendedName>
</protein>
<evidence type="ECO:0000256" key="1">
    <source>
        <dbReference type="SAM" id="MobiDB-lite"/>
    </source>
</evidence>
<reference evidence="2 3" key="1">
    <citation type="submission" date="2020-07" db="EMBL/GenBank/DDBJ databases">
        <title>Sequencing the genomes of 1000 actinobacteria strains.</title>
        <authorList>
            <person name="Klenk H.-P."/>
        </authorList>
    </citation>
    <scope>NUCLEOTIDE SEQUENCE [LARGE SCALE GENOMIC DNA]</scope>
    <source>
        <strain evidence="2 3">DSM 17380</strain>
    </source>
</reference>
<dbReference type="EMBL" id="JACCBD010000001">
    <property type="protein sequence ID" value="NYD25775.1"/>
    <property type="molecule type" value="Genomic_DNA"/>
</dbReference>
<name>A0A852R2B1_9MICO</name>